<evidence type="ECO:0000256" key="6">
    <source>
        <dbReference type="ARBA" id="ARBA00022679"/>
    </source>
</evidence>
<feature type="transmembrane region" description="Helical" evidence="14">
    <location>
        <begin position="188"/>
        <end position="207"/>
    </location>
</feature>
<dbReference type="Proteomes" id="UP000031967">
    <property type="component" value="Unassembled WGS sequence"/>
</dbReference>
<evidence type="ECO:0000256" key="3">
    <source>
        <dbReference type="ARBA" id="ARBA00012438"/>
    </source>
</evidence>
<keyword evidence="19" id="KW-1185">Reference proteome</keyword>
<dbReference type="SUPFAM" id="SSF55874">
    <property type="entry name" value="ATPase domain of HSP90 chaperone/DNA topoisomerase II/histidine kinase"/>
    <property type="match status" value="1"/>
</dbReference>
<dbReference type="SMART" id="SM00388">
    <property type="entry name" value="HisKA"/>
    <property type="match status" value="1"/>
</dbReference>
<dbReference type="InterPro" id="IPR003661">
    <property type="entry name" value="HisK_dim/P_dom"/>
</dbReference>
<dbReference type="InterPro" id="IPR003594">
    <property type="entry name" value="HATPase_dom"/>
</dbReference>
<keyword evidence="14" id="KW-0812">Transmembrane</keyword>
<comment type="caution">
    <text evidence="18">The sequence shown here is derived from an EMBL/GenBank/DDBJ whole genome shotgun (WGS) entry which is preliminary data.</text>
</comment>
<dbReference type="SMART" id="SM00448">
    <property type="entry name" value="REC"/>
    <property type="match status" value="1"/>
</dbReference>
<dbReference type="Pfam" id="PF00512">
    <property type="entry name" value="HisKA"/>
    <property type="match status" value="1"/>
</dbReference>
<comment type="subcellular location">
    <subcellularLocation>
        <location evidence="2">Cell membrane</location>
        <topology evidence="2">Multi-pass membrane protein</topology>
    </subcellularLocation>
</comment>
<dbReference type="PROSITE" id="PS50109">
    <property type="entry name" value="HIS_KIN"/>
    <property type="match status" value="1"/>
</dbReference>
<dbReference type="InterPro" id="IPR003660">
    <property type="entry name" value="HAMP_dom"/>
</dbReference>
<feature type="domain" description="HAMP" evidence="17">
    <location>
        <begin position="210"/>
        <end position="262"/>
    </location>
</feature>
<keyword evidence="6" id="KW-0808">Transferase</keyword>
<comment type="catalytic activity">
    <reaction evidence="1">
        <text>ATP + protein L-histidine = ADP + protein N-phospho-L-histidine.</text>
        <dbReference type="EC" id="2.7.13.3"/>
    </reaction>
</comment>
<dbReference type="PROSITE" id="PS50110">
    <property type="entry name" value="RESPONSE_REGULATORY"/>
    <property type="match status" value="1"/>
</dbReference>
<dbReference type="Gene3D" id="3.30.565.10">
    <property type="entry name" value="Histidine kinase-like ATPase, C-terminal domain"/>
    <property type="match status" value="1"/>
</dbReference>
<keyword evidence="8" id="KW-0418">Kinase</keyword>
<dbReference type="EC" id="2.7.13.3" evidence="3"/>
<evidence type="ECO:0000256" key="11">
    <source>
        <dbReference type="ARBA" id="ARBA00023136"/>
    </source>
</evidence>
<dbReference type="InterPro" id="IPR036890">
    <property type="entry name" value="HATPase_C_sf"/>
</dbReference>
<dbReference type="PRINTS" id="PR00344">
    <property type="entry name" value="BCTRLSENSOR"/>
</dbReference>
<keyword evidence="13" id="KW-0175">Coiled coil</keyword>
<evidence type="ECO:0000259" key="16">
    <source>
        <dbReference type="PROSITE" id="PS50110"/>
    </source>
</evidence>
<accession>A0ABR5ALX7</accession>
<dbReference type="SMART" id="SM00065">
    <property type="entry name" value="GAF"/>
    <property type="match status" value="1"/>
</dbReference>
<dbReference type="InterPro" id="IPR011006">
    <property type="entry name" value="CheY-like_superfamily"/>
</dbReference>
<dbReference type="EMBL" id="JXAK01000004">
    <property type="protein sequence ID" value="KIL42009.1"/>
    <property type="molecule type" value="Genomic_DNA"/>
</dbReference>
<keyword evidence="11 14" id="KW-0472">Membrane</keyword>
<evidence type="ECO:0000256" key="8">
    <source>
        <dbReference type="ARBA" id="ARBA00022777"/>
    </source>
</evidence>
<dbReference type="PROSITE" id="PS50885">
    <property type="entry name" value="HAMP"/>
    <property type="match status" value="1"/>
</dbReference>
<evidence type="ECO:0000313" key="18">
    <source>
        <dbReference type="EMBL" id="KIL42009.1"/>
    </source>
</evidence>
<dbReference type="Pfam" id="PF00072">
    <property type="entry name" value="Response_reg"/>
    <property type="match status" value="1"/>
</dbReference>
<dbReference type="Gene3D" id="3.40.50.2300">
    <property type="match status" value="1"/>
</dbReference>
<dbReference type="Pfam" id="PF00672">
    <property type="entry name" value="HAMP"/>
    <property type="match status" value="1"/>
</dbReference>
<gene>
    <name evidence="18" type="ORF">SD70_03925</name>
</gene>
<evidence type="ECO:0000256" key="14">
    <source>
        <dbReference type="SAM" id="Phobius"/>
    </source>
</evidence>
<dbReference type="Pfam" id="PF02518">
    <property type="entry name" value="HATPase_c"/>
    <property type="match status" value="1"/>
</dbReference>
<dbReference type="SUPFAM" id="SSF52172">
    <property type="entry name" value="CheY-like"/>
    <property type="match status" value="1"/>
</dbReference>
<dbReference type="Gene3D" id="3.30.450.40">
    <property type="match status" value="1"/>
</dbReference>
<evidence type="ECO:0000256" key="13">
    <source>
        <dbReference type="SAM" id="Coils"/>
    </source>
</evidence>
<evidence type="ECO:0000256" key="10">
    <source>
        <dbReference type="ARBA" id="ARBA00023012"/>
    </source>
</evidence>
<keyword evidence="10" id="KW-0902">Two-component regulatory system</keyword>
<keyword evidence="4" id="KW-1003">Cell membrane</keyword>
<keyword evidence="5 12" id="KW-0597">Phosphoprotein</keyword>
<dbReference type="RefSeq" id="WP_041045826.1">
    <property type="nucleotide sequence ID" value="NZ_JXAK01000004.1"/>
</dbReference>
<dbReference type="InterPro" id="IPR001789">
    <property type="entry name" value="Sig_transdc_resp-reg_receiver"/>
</dbReference>
<evidence type="ECO:0000256" key="9">
    <source>
        <dbReference type="ARBA" id="ARBA00022840"/>
    </source>
</evidence>
<evidence type="ECO:0000256" key="1">
    <source>
        <dbReference type="ARBA" id="ARBA00000085"/>
    </source>
</evidence>
<dbReference type="SUPFAM" id="SSF55781">
    <property type="entry name" value="GAF domain-like"/>
    <property type="match status" value="1"/>
</dbReference>
<feature type="transmembrane region" description="Helical" evidence="14">
    <location>
        <begin position="12"/>
        <end position="34"/>
    </location>
</feature>
<keyword evidence="7" id="KW-0547">Nucleotide-binding</keyword>
<reference evidence="18 19" key="1">
    <citation type="submission" date="2014-12" db="EMBL/GenBank/DDBJ databases">
        <title>Draft genome sequence of Paenibacillus kamchatkensis strain B-2647.</title>
        <authorList>
            <person name="Karlyshev A.V."/>
            <person name="Kudryashova E.B."/>
        </authorList>
    </citation>
    <scope>NUCLEOTIDE SEQUENCE [LARGE SCALE GENOMIC DNA]</scope>
    <source>
        <strain evidence="18 19">VKM B-2647</strain>
    </source>
</reference>
<dbReference type="InterPro" id="IPR029016">
    <property type="entry name" value="GAF-like_dom_sf"/>
</dbReference>
<dbReference type="Gene3D" id="6.10.340.10">
    <property type="match status" value="1"/>
</dbReference>
<evidence type="ECO:0000313" key="19">
    <source>
        <dbReference type="Proteomes" id="UP000031967"/>
    </source>
</evidence>
<dbReference type="InterPro" id="IPR005467">
    <property type="entry name" value="His_kinase_dom"/>
</dbReference>
<feature type="modified residue" description="4-aspartylphosphate" evidence="12">
    <location>
        <position position="878"/>
    </location>
</feature>
<dbReference type="PANTHER" id="PTHR43047:SF72">
    <property type="entry name" value="OSMOSENSING HISTIDINE PROTEIN KINASE SLN1"/>
    <property type="match status" value="1"/>
</dbReference>
<name>A0ABR5ALX7_9BACL</name>
<feature type="domain" description="Histidine kinase" evidence="15">
    <location>
        <begin position="592"/>
        <end position="807"/>
    </location>
</feature>
<evidence type="ECO:0000256" key="4">
    <source>
        <dbReference type="ARBA" id="ARBA00022475"/>
    </source>
</evidence>
<dbReference type="SMART" id="SM00387">
    <property type="entry name" value="HATPase_c"/>
    <property type="match status" value="1"/>
</dbReference>
<dbReference type="CDD" id="cd00082">
    <property type="entry name" value="HisKA"/>
    <property type="match status" value="1"/>
</dbReference>
<feature type="domain" description="Response regulatory" evidence="16">
    <location>
        <begin position="829"/>
        <end position="943"/>
    </location>
</feature>
<dbReference type="SUPFAM" id="SSF158472">
    <property type="entry name" value="HAMP domain-like"/>
    <property type="match status" value="1"/>
</dbReference>
<dbReference type="InterPro" id="IPR036097">
    <property type="entry name" value="HisK_dim/P_sf"/>
</dbReference>
<dbReference type="InterPro" id="IPR035965">
    <property type="entry name" value="PAS-like_dom_sf"/>
</dbReference>
<dbReference type="InterPro" id="IPR003018">
    <property type="entry name" value="GAF"/>
</dbReference>
<evidence type="ECO:0000256" key="5">
    <source>
        <dbReference type="ARBA" id="ARBA00022553"/>
    </source>
</evidence>
<dbReference type="CDD" id="cd06225">
    <property type="entry name" value="HAMP"/>
    <property type="match status" value="1"/>
</dbReference>
<dbReference type="CDD" id="cd00075">
    <property type="entry name" value="HATPase"/>
    <property type="match status" value="1"/>
</dbReference>
<protein>
    <recommendedName>
        <fullName evidence="3">histidine kinase</fullName>
        <ecNumber evidence="3">2.7.13.3</ecNumber>
    </recommendedName>
</protein>
<evidence type="ECO:0000256" key="2">
    <source>
        <dbReference type="ARBA" id="ARBA00004651"/>
    </source>
</evidence>
<evidence type="ECO:0000259" key="17">
    <source>
        <dbReference type="PROSITE" id="PS50885"/>
    </source>
</evidence>
<evidence type="ECO:0000256" key="12">
    <source>
        <dbReference type="PROSITE-ProRule" id="PRU00169"/>
    </source>
</evidence>
<dbReference type="Gene3D" id="3.30.450.20">
    <property type="entry name" value="PAS domain"/>
    <property type="match status" value="1"/>
</dbReference>
<organism evidence="18 19">
    <name type="scientific">Gordoniibacillus kamchatkensis</name>
    <dbReference type="NCBI Taxonomy" id="1590651"/>
    <lineage>
        <taxon>Bacteria</taxon>
        <taxon>Bacillati</taxon>
        <taxon>Bacillota</taxon>
        <taxon>Bacilli</taxon>
        <taxon>Bacillales</taxon>
        <taxon>Paenibacillaceae</taxon>
        <taxon>Gordoniibacillus</taxon>
    </lineage>
</organism>
<keyword evidence="9" id="KW-0067">ATP-binding</keyword>
<dbReference type="CDD" id="cd17574">
    <property type="entry name" value="REC_OmpR"/>
    <property type="match status" value="1"/>
</dbReference>
<dbReference type="PANTHER" id="PTHR43047">
    <property type="entry name" value="TWO-COMPONENT HISTIDINE PROTEIN KINASE"/>
    <property type="match status" value="1"/>
</dbReference>
<evidence type="ECO:0000259" key="15">
    <source>
        <dbReference type="PROSITE" id="PS50109"/>
    </source>
</evidence>
<evidence type="ECO:0000256" key="7">
    <source>
        <dbReference type="ARBA" id="ARBA00022741"/>
    </source>
</evidence>
<dbReference type="SUPFAM" id="SSF47384">
    <property type="entry name" value="Homodimeric domain of signal transducing histidine kinase"/>
    <property type="match status" value="1"/>
</dbReference>
<proteinExistence type="predicted"/>
<dbReference type="Gene3D" id="1.10.287.130">
    <property type="match status" value="1"/>
</dbReference>
<feature type="coiled-coil region" evidence="13">
    <location>
        <begin position="250"/>
        <end position="309"/>
    </location>
</feature>
<keyword evidence="14" id="KW-1133">Transmembrane helix</keyword>
<dbReference type="SUPFAM" id="SSF55785">
    <property type="entry name" value="PYP-like sensor domain (PAS domain)"/>
    <property type="match status" value="1"/>
</dbReference>
<sequence length="947" mass="106538">MIGALNKSLSRYLFSRMAAVLLLVVIGGAVLVGYNQHSKLQYQGAIGEWRAKQEAVSAVGDHLDHLFFHARGYFAYQLPSDYEAIFTEKAELADALAAYRALPLNDSEKKLTAKIEQFVSVYYADYLPKGVQAVRKNDYDELRRLTASGIPNEANNLVQEASAASKAIDAQLKQAYEGLFESISNRDLLFLAYVAFLLLIYAWMAWLTSRNIGLPLRQLTDAAGKLAAGEYVELSVSGRKDEIGQISRAFQHMMQEIQTKEEELIAQNEELTAQQDELQMQQEDLQAALRKAEQNEMQLERRNRLVQSMSLAVNSEELLGSIIRGMVDLLEADKGLFVLLGDRKDHAAFGLSERAVEQCLAYLEEGPLQRVQETKQPYTIARPAAPSERGIHEQTWTAQDVYLPVLSAERDTVTALLILTFTAGPISPEREREAQSLAVQISLALERLRLYEESETQRRMTQEILDAIHEGVQFVDAQGLIRNANLSMYELFKEGRAAYVDRLPVERFYRFVEDKIERSHQLVGFMNDRINGGPSARGYEFLYEISRPERRMIHVYAEQIYRGEHRLGTVFVHSDITKEYEVDRMKSEFVSTVSHELRTPLSSVLGFAELLLTKELKPERQRKYLSMIHQEAMRLTGLINDFLDVQRMESGRQAYDKQRTDASAVIREVFDLLAATTEKHELRYEMNGEAPIILGDREKLVQVFTNLIGNAIKYSPHGGAITVSCSQTEREVAVSVSDEGLGIPTEAIPRLFTKFYRIDNSDRREIGGTGLGLAIVKEIVKAHGGNVHVASELGHGSTFTVTFPSFNIVAGDLPSLEHEYGNVPDKSSTVIIIEDDESLTELLENELRSQGFRVASFANGQEALEAIRARKPDAIVLDIMLKHSIDGWTILRELKEDEEVRDIPIFVSSALDEKETGRSLGATVYLVKPYPPSLLSQTIRDTLGEES</sequence>
<dbReference type="InterPro" id="IPR004358">
    <property type="entry name" value="Sig_transdc_His_kin-like_C"/>
</dbReference>
<dbReference type="SMART" id="SM00304">
    <property type="entry name" value="HAMP"/>
    <property type="match status" value="1"/>
</dbReference>